<evidence type="ECO:0000256" key="7">
    <source>
        <dbReference type="ARBA" id="ARBA00022801"/>
    </source>
</evidence>
<evidence type="ECO:0000256" key="1">
    <source>
        <dbReference type="ARBA" id="ARBA00001623"/>
    </source>
</evidence>
<dbReference type="PROSITE" id="PS00743">
    <property type="entry name" value="BETA_LACTAMASE_B_1"/>
    <property type="match status" value="1"/>
</dbReference>
<reference evidence="11" key="1">
    <citation type="submission" date="2015-10" db="EMBL/GenBank/DDBJ databases">
        <authorList>
            <person name="Gilbert D.G."/>
        </authorList>
    </citation>
    <scope>NUCLEOTIDE SEQUENCE</scope>
</reference>
<dbReference type="CDD" id="cd07723">
    <property type="entry name" value="hydroxyacylglutathione_hydrolase_MBL-fold"/>
    <property type="match status" value="1"/>
</dbReference>
<dbReference type="Gene3D" id="3.60.15.10">
    <property type="entry name" value="Ribonuclease Z/Hydroxyacylglutathione hydrolase-like"/>
    <property type="match status" value="1"/>
</dbReference>
<gene>
    <name evidence="11" type="ORF">MGWOODY_XGa854</name>
</gene>
<evidence type="ECO:0000256" key="2">
    <source>
        <dbReference type="ARBA" id="ARBA00001947"/>
    </source>
</evidence>
<accession>A0A160TTU4</accession>
<dbReference type="PANTHER" id="PTHR11935">
    <property type="entry name" value="BETA LACTAMASE DOMAIN"/>
    <property type="match status" value="1"/>
</dbReference>
<organism evidence="11">
    <name type="scientific">hydrothermal vent metagenome</name>
    <dbReference type="NCBI Taxonomy" id="652676"/>
    <lineage>
        <taxon>unclassified sequences</taxon>
        <taxon>metagenomes</taxon>
        <taxon>ecological metagenomes</taxon>
    </lineage>
</organism>
<dbReference type="InterPro" id="IPR017782">
    <property type="entry name" value="Hydroxyacylglutathione_Hdrlase"/>
</dbReference>
<dbReference type="GO" id="GO:0008270">
    <property type="term" value="F:zinc ion binding"/>
    <property type="evidence" value="ECO:0007669"/>
    <property type="project" value="InterPro"/>
</dbReference>
<evidence type="ECO:0000256" key="4">
    <source>
        <dbReference type="ARBA" id="ARBA00006759"/>
    </source>
</evidence>
<evidence type="ECO:0000256" key="8">
    <source>
        <dbReference type="ARBA" id="ARBA00022833"/>
    </source>
</evidence>
<dbReference type="GO" id="GO:0004416">
    <property type="term" value="F:hydroxyacylglutathione hydrolase activity"/>
    <property type="evidence" value="ECO:0007669"/>
    <property type="project" value="UniProtKB-EC"/>
</dbReference>
<comment type="similarity">
    <text evidence="4">Belongs to the metallo-beta-lactamase superfamily. Glyoxalase II family.</text>
</comment>
<dbReference type="Pfam" id="PF16123">
    <property type="entry name" value="HAGH_C"/>
    <property type="match status" value="1"/>
</dbReference>
<dbReference type="EC" id="3.1.2.6" evidence="5"/>
<dbReference type="SMART" id="SM00849">
    <property type="entry name" value="Lactamase_B"/>
    <property type="match status" value="1"/>
</dbReference>
<evidence type="ECO:0000256" key="3">
    <source>
        <dbReference type="ARBA" id="ARBA00004963"/>
    </source>
</evidence>
<dbReference type="PANTHER" id="PTHR11935:SF94">
    <property type="entry name" value="TENZING NORGAY, ISOFORM C"/>
    <property type="match status" value="1"/>
</dbReference>
<dbReference type="EMBL" id="CZRL01000104">
    <property type="protein sequence ID" value="CUS54568.1"/>
    <property type="molecule type" value="Genomic_DNA"/>
</dbReference>
<dbReference type="GO" id="GO:0019243">
    <property type="term" value="P:methylglyoxal catabolic process to D-lactate via S-lactoyl-glutathione"/>
    <property type="evidence" value="ECO:0007669"/>
    <property type="project" value="InterPro"/>
</dbReference>
<evidence type="ECO:0000313" key="11">
    <source>
        <dbReference type="EMBL" id="CUS54568.1"/>
    </source>
</evidence>
<evidence type="ECO:0000259" key="10">
    <source>
        <dbReference type="SMART" id="SM00849"/>
    </source>
</evidence>
<protein>
    <recommendedName>
        <fullName evidence="5">hydroxyacylglutathione hydrolase</fullName>
        <ecNumber evidence="5">3.1.2.6</ecNumber>
    </recommendedName>
    <alternativeName>
        <fullName evidence="9">Glyoxalase II</fullName>
    </alternativeName>
</protein>
<comment type="cofactor">
    <cofactor evidence="2">
        <name>Zn(2+)</name>
        <dbReference type="ChEBI" id="CHEBI:29105"/>
    </cofactor>
</comment>
<keyword evidence="8" id="KW-0862">Zinc</keyword>
<feature type="domain" description="Metallo-beta-lactamase" evidence="10">
    <location>
        <begin position="13"/>
        <end position="175"/>
    </location>
</feature>
<comment type="catalytic activity">
    <reaction evidence="1">
        <text>an S-(2-hydroxyacyl)glutathione + H2O = a 2-hydroxy carboxylate + glutathione + H(+)</text>
        <dbReference type="Rhea" id="RHEA:21864"/>
        <dbReference type="ChEBI" id="CHEBI:15377"/>
        <dbReference type="ChEBI" id="CHEBI:15378"/>
        <dbReference type="ChEBI" id="CHEBI:57925"/>
        <dbReference type="ChEBI" id="CHEBI:58896"/>
        <dbReference type="ChEBI" id="CHEBI:71261"/>
        <dbReference type="EC" id="3.1.2.6"/>
    </reaction>
</comment>
<dbReference type="InterPro" id="IPR036866">
    <property type="entry name" value="RibonucZ/Hydroxyglut_hydro"/>
</dbReference>
<evidence type="ECO:0000256" key="6">
    <source>
        <dbReference type="ARBA" id="ARBA00022723"/>
    </source>
</evidence>
<proteinExistence type="inferred from homology"/>
<evidence type="ECO:0000256" key="5">
    <source>
        <dbReference type="ARBA" id="ARBA00011917"/>
    </source>
</evidence>
<dbReference type="GO" id="GO:0008800">
    <property type="term" value="F:beta-lactamase activity"/>
    <property type="evidence" value="ECO:0007669"/>
    <property type="project" value="InterPro"/>
</dbReference>
<dbReference type="InterPro" id="IPR035680">
    <property type="entry name" value="Clx_II_MBL"/>
</dbReference>
<dbReference type="GO" id="GO:0017001">
    <property type="term" value="P:antibiotic catabolic process"/>
    <property type="evidence" value="ECO:0007669"/>
    <property type="project" value="InterPro"/>
</dbReference>
<dbReference type="InterPro" id="IPR032282">
    <property type="entry name" value="HAGH_C"/>
</dbReference>
<sequence length="263" mass="29361">MIVEQIWTANAWRNFNYLVACPESGEALAVDPLDHEKCLAKAQSMGWEITQILNTHEHGDHTGGNAPMVAATGARIIAHANARDSIPEMDQGLTAGDVVKVGKTIELEVLDTPGHTMSHVCLLSRSDHRAIFCGDTLFNAGAGNCHNGGHPEELYDTFATQLSKLPDDTRVYPGHDYWENNLDFTLDREPDNRKARDLKNDNGTQDPEHALVSTLGLEKEINAFFRLQNPTVINRLKEQFPDLPDEPDPKTVFVKLRELRNSW</sequence>
<keyword evidence="7 11" id="KW-0378">Hydrolase</keyword>
<evidence type="ECO:0000256" key="9">
    <source>
        <dbReference type="ARBA" id="ARBA00031044"/>
    </source>
</evidence>
<dbReference type="InterPro" id="IPR001018">
    <property type="entry name" value="Beta-lactamase_class-B_CS"/>
</dbReference>
<dbReference type="HAMAP" id="MF_01374">
    <property type="entry name" value="Glyoxalase_2"/>
    <property type="match status" value="1"/>
</dbReference>
<dbReference type="AlphaFoldDB" id="A0A160TTU4"/>
<dbReference type="Pfam" id="PF00753">
    <property type="entry name" value="Lactamase_B"/>
    <property type="match status" value="1"/>
</dbReference>
<keyword evidence="6" id="KW-0479">Metal-binding</keyword>
<name>A0A160TTU4_9ZZZZ</name>
<comment type="pathway">
    <text evidence="3">Secondary metabolite metabolism; methylglyoxal degradation; (R)-lactate from methylglyoxal: step 2/2.</text>
</comment>
<dbReference type="SUPFAM" id="SSF56281">
    <property type="entry name" value="Metallo-hydrolase/oxidoreductase"/>
    <property type="match status" value="1"/>
</dbReference>
<dbReference type="InterPro" id="IPR001279">
    <property type="entry name" value="Metallo-B-lactamas"/>
</dbReference>